<dbReference type="GO" id="GO:0034204">
    <property type="term" value="P:lipid translocation"/>
    <property type="evidence" value="ECO:0007669"/>
    <property type="project" value="TreeGrafter"/>
</dbReference>
<keyword evidence="6 10" id="KW-1133">Transmembrane helix</keyword>
<dbReference type="UniPathway" id="UPA00219"/>
<feature type="transmembrane region" description="Helical" evidence="10">
    <location>
        <begin position="411"/>
        <end position="432"/>
    </location>
</feature>
<feature type="transmembrane region" description="Helical" evidence="10">
    <location>
        <begin position="277"/>
        <end position="295"/>
    </location>
</feature>
<dbReference type="GO" id="GO:0015648">
    <property type="term" value="F:lipid-linked peptidoglycan transporter activity"/>
    <property type="evidence" value="ECO:0007669"/>
    <property type="project" value="UniProtKB-UniRule"/>
</dbReference>
<keyword evidence="4 10" id="KW-0133">Cell shape</keyword>
<dbReference type="PIRSF" id="PIRSF002869">
    <property type="entry name" value="MviN"/>
    <property type="match status" value="1"/>
</dbReference>
<name>A0A2S3UZ09_9HYPH</name>
<dbReference type="EMBL" id="PPCN01000002">
    <property type="protein sequence ID" value="POF32968.1"/>
    <property type="molecule type" value="Genomic_DNA"/>
</dbReference>
<keyword evidence="13" id="KW-1185">Reference proteome</keyword>
<dbReference type="CDD" id="cd13123">
    <property type="entry name" value="MATE_MurJ_like"/>
    <property type="match status" value="1"/>
</dbReference>
<dbReference type="GO" id="GO:0008360">
    <property type="term" value="P:regulation of cell shape"/>
    <property type="evidence" value="ECO:0007669"/>
    <property type="project" value="UniProtKB-UniRule"/>
</dbReference>
<evidence type="ECO:0000313" key="13">
    <source>
        <dbReference type="Proteomes" id="UP000236959"/>
    </source>
</evidence>
<comment type="pathway">
    <text evidence="10">Cell wall biogenesis; peptidoglycan biosynthesis.</text>
</comment>
<proteinExistence type="inferred from homology"/>
<dbReference type="RefSeq" id="WP_103221931.1">
    <property type="nucleotide sequence ID" value="NZ_PPCN01000002.1"/>
</dbReference>
<dbReference type="GO" id="GO:0005886">
    <property type="term" value="C:plasma membrane"/>
    <property type="evidence" value="ECO:0007669"/>
    <property type="project" value="UniProtKB-SubCell"/>
</dbReference>
<dbReference type="PRINTS" id="PR01806">
    <property type="entry name" value="VIRFACTRMVIN"/>
</dbReference>
<feature type="transmembrane region" description="Helical" evidence="10">
    <location>
        <begin position="89"/>
        <end position="114"/>
    </location>
</feature>
<dbReference type="GO" id="GO:0009252">
    <property type="term" value="P:peptidoglycan biosynthetic process"/>
    <property type="evidence" value="ECO:0007669"/>
    <property type="project" value="UniProtKB-UniRule"/>
</dbReference>
<feature type="transmembrane region" description="Helical" evidence="10">
    <location>
        <begin position="316"/>
        <end position="340"/>
    </location>
</feature>
<evidence type="ECO:0000256" key="9">
    <source>
        <dbReference type="ARBA" id="ARBA00061532"/>
    </source>
</evidence>
<dbReference type="Proteomes" id="UP000236959">
    <property type="component" value="Unassembled WGS sequence"/>
</dbReference>
<evidence type="ECO:0000256" key="8">
    <source>
        <dbReference type="ARBA" id="ARBA00060041"/>
    </source>
</evidence>
<dbReference type="OrthoDB" id="9816572at2"/>
<evidence type="ECO:0000256" key="1">
    <source>
        <dbReference type="ARBA" id="ARBA00004651"/>
    </source>
</evidence>
<dbReference type="Pfam" id="PF03023">
    <property type="entry name" value="MurJ"/>
    <property type="match status" value="1"/>
</dbReference>
<dbReference type="HAMAP" id="MF_02078">
    <property type="entry name" value="MurJ_MviN"/>
    <property type="match status" value="1"/>
</dbReference>
<dbReference type="GO" id="GO:0071555">
    <property type="term" value="P:cell wall organization"/>
    <property type="evidence" value="ECO:0007669"/>
    <property type="project" value="UniProtKB-UniRule"/>
</dbReference>
<feature type="transmembrane region" description="Helical" evidence="10">
    <location>
        <begin position="352"/>
        <end position="373"/>
    </location>
</feature>
<feature type="transmembrane region" description="Helical" evidence="10">
    <location>
        <begin position="189"/>
        <end position="212"/>
    </location>
</feature>
<dbReference type="NCBIfam" id="TIGR01695">
    <property type="entry name" value="murJ_mviN"/>
    <property type="match status" value="1"/>
</dbReference>
<feature type="transmembrane region" description="Helical" evidence="10">
    <location>
        <begin position="161"/>
        <end position="183"/>
    </location>
</feature>
<protein>
    <recommendedName>
        <fullName evidence="10">Probable lipid II flippase MurJ</fullName>
    </recommendedName>
</protein>
<dbReference type="InterPro" id="IPR004268">
    <property type="entry name" value="MurJ"/>
</dbReference>
<sequence length="520" mass="55453">MSLVRNFATVGGATLLSRLLGFVRDVLLAAAVGAGPVADAFVVAFRLPNLFRRLLAEGAFNSAFIPLFGRTVEEEGDESARRFAGEIGAALLFCLLALTALAQIFMPFVVWALAPGFLGDPEKFDLTVMMSRIAFPYLIFISLLAFIGGILNTYQRFAAAAFAPVMLNVVMSAVLGAVLMNGIEDSTTLGIILAVGVTVGGIVQLVVVMIDLKRLGFRIPVFRPRYTKSAKRLLTLGIPGVVAGGVTQINIAVGQIIASLQEGANALLYYADRLYQLPLGVIGIAIGVVLLPSLTRQLRSGHMVAYQHSLNRALEFSLVLTLPAAVALAVLPQEIVAVLFQRVRFDAAAVEGTAAALTAFSFGLPAFVLNKVFSPGYFSREDTKTPMIFAAIGMVVNVGLSIALFPLLQHVGIALATSVAGWVNTGLLIYFLARRGHFAPDIKLLRRLVLVLLASLFMGAVLHFAALYLAPYLTDSWLAIRAASLALLILLGMVTFALFTQLSGGADLAGMLKALTRRNT</sequence>
<keyword evidence="10" id="KW-0997">Cell inner membrane</keyword>
<evidence type="ECO:0000256" key="2">
    <source>
        <dbReference type="ARBA" id="ARBA00022475"/>
    </source>
</evidence>
<keyword evidence="10 11" id="KW-0813">Transport</keyword>
<feature type="transmembrane region" description="Helical" evidence="10">
    <location>
        <begin position="26"/>
        <end position="45"/>
    </location>
</feature>
<comment type="caution">
    <text evidence="12">The sequence shown here is derived from an EMBL/GenBank/DDBJ whole genome shotgun (WGS) entry which is preliminary data.</text>
</comment>
<dbReference type="PANTHER" id="PTHR47019:SF1">
    <property type="entry name" value="LIPID II FLIPPASE MURJ"/>
    <property type="match status" value="1"/>
</dbReference>
<organism evidence="12 13">
    <name type="scientific">Roseibium marinum</name>
    <dbReference type="NCBI Taxonomy" id="281252"/>
    <lineage>
        <taxon>Bacteria</taxon>
        <taxon>Pseudomonadati</taxon>
        <taxon>Pseudomonadota</taxon>
        <taxon>Alphaproteobacteria</taxon>
        <taxon>Hyphomicrobiales</taxon>
        <taxon>Stappiaceae</taxon>
        <taxon>Roseibium</taxon>
    </lineage>
</organism>
<feature type="transmembrane region" description="Helical" evidence="10">
    <location>
        <begin position="233"/>
        <end position="257"/>
    </location>
</feature>
<evidence type="ECO:0000256" key="10">
    <source>
        <dbReference type="HAMAP-Rule" id="MF_02078"/>
    </source>
</evidence>
<comment type="similarity">
    <text evidence="9 10 11">Belongs to the MurJ/MviN family.</text>
</comment>
<comment type="function">
    <text evidence="8 10 11">Involved in peptidoglycan biosynthesis. Transports lipid-linked peptidoglycan precursors from the inner to the outer leaflet of the cytoplasmic membrane.</text>
</comment>
<evidence type="ECO:0000256" key="5">
    <source>
        <dbReference type="ARBA" id="ARBA00022984"/>
    </source>
</evidence>
<keyword evidence="3 10" id="KW-0812">Transmembrane</keyword>
<reference evidence="12 13" key="1">
    <citation type="submission" date="2018-01" db="EMBL/GenBank/DDBJ databases">
        <title>Genomic Encyclopedia of Archaeal and Bacterial Type Strains, Phase II (KMG-II): from individual species to whole genera.</title>
        <authorList>
            <person name="Goeker M."/>
        </authorList>
    </citation>
    <scope>NUCLEOTIDE SEQUENCE [LARGE SCALE GENOMIC DNA]</scope>
    <source>
        <strain evidence="12 13">DSM 17023</strain>
    </source>
</reference>
<feature type="transmembrane region" description="Helical" evidence="10">
    <location>
        <begin position="444"/>
        <end position="470"/>
    </location>
</feature>
<gene>
    <name evidence="10" type="primary">murJ</name>
    <name evidence="12" type="ORF">CLV41_102374</name>
</gene>
<accession>A0A2S3UZ09</accession>
<keyword evidence="10 11" id="KW-0961">Cell wall biogenesis/degradation</keyword>
<evidence type="ECO:0000256" key="11">
    <source>
        <dbReference type="PIRNR" id="PIRNR002869"/>
    </source>
</evidence>
<keyword evidence="2 10" id="KW-1003">Cell membrane</keyword>
<keyword evidence="5 10" id="KW-0573">Peptidoglycan synthesis</keyword>
<feature type="transmembrane region" description="Helical" evidence="10">
    <location>
        <begin position="134"/>
        <end position="154"/>
    </location>
</feature>
<dbReference type="AlphaFoldDB" id="A0A2S3UZ09"/>
<feature type="transmembrane region" description="Helical" evidence="10">
    <location>
        <begin position="476"/>
        <end position="499"/>
    </location>
</feature>
<evidence type="ECO:0000256" key="6">
    <source>
        <dbReference type="ARBA" id="ARBA00022989"/>
    </source>
</evidence>
<evidence type="ECO:0000256" key="3">
    <source>
        <dbReference type="ARBA" id="ARBA00022692"/>
    </source>
</evidence>
<comment type="subcellular location">
    <subcellularLocation>
        <location evidence="10">Cell inner membrane</location>
        <topology evidence="10">Multi-pass membrane protein</topology>
    </subcellularLocation>
    <subcellularLocation>
        <location evidence="1">Cell membrane</location>
        <topology evidence="1">Multi-pass membrane protein</topology>
    </subcellularLocation>
</comment>
<keyword evidence="7 10" id="KW-0472">Membrane</keyword>
<feature type="transmembrane region" description="Helical" evidence="10">
    <location>
        <begin position="385"/>
        <end position="405"/>
    </location>
</feature>
<evidence type="ECO:0000256" key="4">
    <source>
        <dbReference type="ARBA" id="ARBA00022960"/>
    </source>
</evidence>
<dbReference type="PANTHER" id="PTHR47019">
    <property type="entry name" value="LIPID II FLIPPASE MURJ"/>
    <property type="match status" value="1"/>
</dbReference>
<evidence type="ECO:0000256" key="7">
    <source>
        <dbReference type="ARBA" id="ARBA00023136"/>
    </source>
</evidence>
<evidence type="ECO:0000313" key="12">
    <source>
        <dbReference type="EMBL" id="POF32968.1"/>
    </source>
</evidence>
<dbReference type="InterPro" id="IPR051050">
    <property type="entry name" value="Lipid_II_flippase_MurJ/MviN"/>
</dbReference>